<keyword evidence="14" id="KW-1185">Reference proteome</keyword>
<dbReference type="PANTHER" id="PTHR43725:SF47">
    <property type="entry name" value="UDP-GLUCOSE 4-EPIMERASE"/>
    <property type="match status" value="1"/>
</dbReference>
<evidence type="ECO:0000256" key="11">
    <source>
        <dbReference type="ARBA" id="ARBA00033067"/>
    </source>
</evidence>
<evidence type="ECO:0000256" key="2">
    <source>
        <dbReference type="ARBA" id="ARBA00001911"/>
    </source>
</evidence>
<dbReference type="SUPFAM" id="SSF51735">
    <property type="entry name" value="NAD(P)-binding Rossmann-fold domains"/>
    <property type="match status" value="1"/>
</dbReference>
<evidence type="ECO:0000313" key="14">
    <source>
        <dbReference type="Proteomes" id="UP000662939"/>
    </source>
</evidence>
<evidence type="ECO:0000256" key="3">
    <source>
        <dbReference type="ARBA" id="ARBA00004947"/>
    </source>
</evidence>
<dbReference type="KEGG" id="nav:JQS30_10120"/>
<comment type="cofactor">
    <cofactor evidence="2">
        <name>NAD(+)</name>
        <dbReference type="ChEBI" id="CHEBI:57540"/>
    </cofactor>
</comment>
<evidence type="ECO:0000256" key="6">
    <source>
        <dbReference type="ARBA" id="ARBA00018569"/>
    </source>
</evidence>
<dbReference type="PANTHER" id="PTHR43725">
    <property type="entry name" value="UDP-GLUCOSE 4-EPIMERASE"/>
    <property type="match status" value="1"/>
</dbReference>
<dbReference type="Gene3D" id="3.40.50.720">
    <property type="entry name" value="NAD(P)-binding Rossmann-like Domain"/>
    <property type="match status" value="1"/>
</dbReference>
<comment type="catalytic activity">
    <reaction evidence="1">
        <text>UDP-alpha-D-glucose = UDP-alpha-D-galactose</text>
        <dbReference type="Rhea" id="RHEA:22168"/>
        <dbReference type="ChEBI" id="CHEBI:58885"/>
        <dbReference type="ChEBI" id="CHEBI:66914"/>
        <dbReference type="EC" id="5.1.3.2"/>
    </reaction>
</comment>
<protein>
    <recommendedName>
        <fullName evidence="6">UDP-glucose 4-epimerase</fullName>
        <ecNumber evidence="5">5.1.3.2</ecNumber>
    </recommendedName>
    <alternativeName>
        <fullName evidence="11">Galactowaldenase</fullName>
    </alternativeName>
    <alternativeName>
        <fullName evidence="10">UDP-galactose 4-epimerase</fullName>
    </alternativeName>
</protein>
<name>A0A895XRD7_9ACTN</name>
<gene>
    <name evidence="13" type="ORF">JQS30_10120</name>
</gene>
<dbReference type="EC" id="5.1.3.2" evidence="5"/>
<evidence type="ECO:0000256" key="1">
    <source>
        <dbReference type="ARBA" id="ARBA00000083"/>
    </source>
</evidence>
<sequence>MAHVCVIGGTRFVGKLLVQTLIDEGHDVTIITRGQSADDLGDSVRRLHADATDAEQLTSAVAGRSFDAVIHQVCYTPNAALAAVAAFGDRVGKYVMTSTIEVYNPSSFGQAAPQIGGFALEEELDTRTYGYDTELPWHEQAYIAQNYGEGKRQAEAALWENAPVPVVIPRAAHVFAEVGDFTGRFQFHVDRVLARQPILTHVDAGLTSVVLALDVARFLAWAATSTVEGTYNVCSVKPVSVADMCAVIEDVSGVKAIIEERDQLSDAERRSPFSYPSDFTMSPHKAMEAGFAFMPTHRWLSRLASVAVANGRARHILERAG</sequence>
<evidence type="ECO:0000256" key="4">
    <source>
        <dbReference type="ARBA" id="ARBA00007637"/>
    </source>
</evidence>
<dbReference type="InterPro" id="IPR036291">
    <property type="entry name" value="NAD(P)-bd_dom_sf"/>
</dbReference>
<keyword evidence="9" id="KW-0413">Isomerase</keyword>
<dbReference type="AlphaFoldDB" id="A0A895XRD7"/>
<dbReference type="EMBL" id="CP070496">
    <property type="protein sequence ID" value="QSB04168.1"/>
    <property type="molecule type" value="Genomic_DNA"/>
</dbReference>
<evidence type="ECO:0000256" key="5">
    <source>
        <dbReference type="ARBA" id="ARBA00013189"/>
    </source>
</evidence>
<dbReference type="InterPro" id="IPR001509">
    <property type="entry name" value="Epimerase_deHydtase"/>
</dbReference>
<dbReference type="GO" id="GO:0003978">
    <property type="term" value="F:UDP-glucose 4-epimerase activity"/>
    <property type="evidence" value="ECO:0007669"/>
    <property type="project" value="UniProtKB-EC"/>
</dbReference>
<dbReference type="GO" id="GO:0006012">
    <property type="term" value="P:galactose metabolic process"/>
    <property type="evidence" value="ECO:0007669"/>
    <property type="project" value="UniProtKB-KW"/>
</dbReference>
<evidence type="ECO:0000259" key="12">
    <source>
        <dbReference type="Pfam" id="PF01370"/>
    </source>
</evidence>
<evidence type="ECO:0000256" key="9">
    <source>
        <dbReference type="ARBA" id="ARBA00023235"/>
    </source>
</evidence>
<dbReference type="Pfam" id="PF01370">
    <property type="entry name" value="Epimerase"/>
    <property type="match status" value="1"/>
</dbReference>
<keyword evidence="8" id="KW-0119">Carbohydrate metabolism</keyword>
<keyword evidence="8" id="KW-0299">Galactose metabolism</keyword>
<dbReference type="GO" id="GO:0005829">
    <property type="term" value="C:cytosol"/>
    <property type="evidence" value="ECO:0007669"/>
    <property type="project" value="TreeGrafter"/>
</dbReference>
<keyword evidence="7" id="KW-0520">NAD</keyword>
<comment type="similarity">
    <text evidence="4">Belongs to the NAD(P)-dependent epimerase/dehydratase family.</text>
</comment>
<evidence type="ECO:0000256" key="8">
    <source>
        <dbReference type="ARBA" id="ARBA00023144"/>
    </source>
</evidence>
<comment type="pathway">
    <text evidence="3">Carbohydrate metabolism; galactose metabolism.</text>
</comment>
<evidence type="ECO:0000256" key="10">
    <source>
        <dbReference type="ARBA" id="ARBA00031367"/>
    </source>
</evidence>
<feature type="domain" description="NAD-dependent epimerase/dehydratase" evidence="12">
    <location>
        <begin position="4"/>
        <end position="79"/>
    </location>
</feature>
<accession>A0A895XRD7</accession>
<proteinExistence type="inferred from homology"/>
<reference evidence="13" key="1">
    <citation type="submission" date="2021-02" db="EMBL/GenBank/DDBJ databases">
        <title>Natronoglycomyces albus gen. nov., sp. nov, a haloalkaliphilic actinobacterium from a soda solonchak soil.</title>
        <authorList>
            <person name="Sorokin D.Y."/>
            <person name="Khijniak T.V."/>
            <person name="Zakharycheva A.P."/>
            <person name="Boueva O.V."/>
            <person name="Ariskina E.V."/>
            <person name="Hahnke R.L."/>
            <person name="Bunk B."/>
            <person name="Sproer C."/>
            <person name="Schumann P."/>
            <person name="Evtushenko L.I."/>
            <person name="Kublanov I.V."/>
        </authorList>
    </citation>
    <scope>NUCLEOTIDE SEQUENCE</scope>
    <source>
        <strain evidence="13">DSM 106290</strain>
    </source>
</reference>
<dbReference type="Proteomes" id="UP000662939">
    <property type="component" value="Chromosome"/>
</dbReference>
<dbReference type="RefSeq" id="WP_213170168.1">
    <property type="nucleotide sequence ID" value="NZ_CP070496.1"/>
</dbReference>
<organism evidence="13 14">
    <name type="scientific">Natronoglycomyces albus</name>
    <dbReference type="NCBI Taxonomy" id="2811108"/>
    <lineage>
        <taxon>Bacteria</taxon>
        <taxon>Bacillati</taxon>
        <taxon>Actinomycetota</taxon>
        <taxon>Actinomycetes</taxon>
        <taxon>Glycomycetales</taxon>
        <taxon>Glycomycetaceae</taxon>
        <taxon>Natronoglycomyces</taxon>
    </lineage>
</organism>
<evidence type="ECO:0000256" key="7">
    <source>
        <dbReference type="ARBA" id="ARBA00023027"/>
    </source>
</evidence>
<evidence type="ECO:0000313" key="13">
    <source>
        <dbReference type="EMBL" id="QSB04168.1"/>
    </source>
</evidence>